<dbReference type="OMA" id="LHVPPYQ"/>
<dbReference type="AlphaFoldDB" id="A0A5P1EC88"/>
<evidence type="ECO:0000256" key="2">
    <source>
        <dbReference type="ARBA" id="ARBA00010024"/>
    </source>
</evidence>
<comment type="similarity">
    <text evidence="2">Belongs to the CONSTANS family.</text>
</comment>
<evidence type="ECO:0000256" key="11">
    <source>
        <dbReference type="PROSITE-ProRule" id="PRU00024"/>
    </source>
</evidence>
<evidence type="ECO:0000256" key="12">
    <source>
        <dbReference type="PROSITE-ProRule" id="PRU00357"/>
    </source>
</evidence>
<evidence type="ECO:0000313" key="16">
    <source>
        <dbReference type="EMBL" id="ONK63424.1"/>
    </source>
</evidence>
<keyword evidence="4" id="KW-0479">Metal-binding</keyword>
<dbReference type="EMBL" id="CM007387">
    <property type="protein sequence ID" value="ONK63424.1"/>
    <property type="molecule type" value="Genomic_DNA"/>
</dbReference>
<dbReference type="InterPro" id="IPR011527">
    <property type="entry name" value="ABC1_TM_dom"/>
</dbReference>
<dbReference type="GO" id="GO:0005634">
    <property type="term" value="C:nucleus"/>
    <property type="evidence" value="ECO:0007669"/>
    <property type="project" value="UniProtKB-SubCell"/>
</dbReference>
<feature type="domain" description="CCT" evidence="15">
    <location>
        <begin position="491"/>
        <end position="533"/>
    </location>
</feature>
<evidence type="ECO:0000256" key="6">
    <source>
        <dbReference type="ARBA" id="ARBA00022771"/>
    </source>
</evidence>
<dbReference type="GO" id="GO:0006355">
    <property type="term" value="P:regulation of DNA-templated transcription"/>
    <property type="evidence" value="ECO:0007669"/>
    <property type="project" value="UniProtKB-ARBA"/>
</dbReference>
<evidence type="ECO:0000256" key="9">
    <source>
        <dbReference type="ARBA" id="ARBA00023136"/>
    </source>
</evidence>
<evidence type="ECO:0000256" key="10">
    <source>
        <dbReference type="ARBA" id="ARBA00023242"/>
    </source>
</evidence>
<dbReference type="Proteomes" id="UP000243459">
    <property type="component" value="Chromosome 7"/>
</dbReference>
<dbReference type="InterPro" id="IPR000315">
    <property type="entry name" value="Znf_B-box"/>
</dbReference>
<keyword evidence="5" id="KW-0677">Repeat</keyword>
<evidence type="ECO:0000256" key="5">
    <source>
        <dbReference type="ARBA" id="ARBA00022737"/>
    </source>
</evidence>
<dbReference type="Pfam" id="PF00664">
    <property type="entry name" value="ABC_membrane"/>
    <property type="match status" value="1"/>
</dbReference>
<dbReference type="PANTHER" id="PTHR31717:SF45">
    <property type="entry name" value="ZINC FINGER PROTEIN CONSTANS-LIKE 14-RELATED"/>
    <property type="match status" value="1"/>
</dbReference>
<keyword evidence="6 11" id="KW-0863">Zinc-finger</keyword>
<gene>
    <name evidence="16" type="ORF">A4U43_C07F15010</name>
</gene>
<keyword evidence="3" id="KW-0812">Transmembrane</keyword>
<evidence type="ECO:0000313" key="17">
    <source>
        <dbReference type="Proteomes" id="UP000243459"/>
    </source>
</evidence>
<feature type="domain" description="ABC transmembrane type-1" evidence="14">
    <location>
        <begin position="1"/>
        <end position="58"/>
    </location>
</feature>
<dbReference type="Gramene" id="ONK63424">
    <property type="protein sequence ID" value="ONK63424"/>
    <property type="gene ID" value="A4U43_C07F15010"/>
</dbReference>
<proteinExistence type="inferred from homology"/>
<dbReference type="PANTHER" id="PTHR31717">
    <property type="entry name" value="ZINC FINGER PROTEIN CONSTANS-LIKE 10"/>
    <property type="match status" value="1"/>
</dbReference>
<protein>
    <recommendedName>
        <fullName evidence="18">CCT domain-containing protein</fullName>
    </recommendedName>
</protein>
<evidence type="ECO:0008006" key="18">
    <source>
        <dbReference type="Google" id="ProtNLM"/>
    </source>
</evidence>
<dbReference type="SMART" id="SM00336">
    <property type="entry name" value="BBOX"/>
    <property type="match status" value="2"/>
</dbReference>
<keyword evidence="8" id="KW-1133">Transmembrane helix</keyword>
<keyword evidence="10 12" id="KW-0539">Nucleus</keyword>
<evidence type="ECO:0000256" key="1">
    <source>
        <dbReference type="ARBA" id="ARBA00004123"/>
    </source>
</evidence>
<sequence length="539" mass="60798">MVGERSTQRIRTEYLTAVLRQDIGFFDTEVTTGDVMHGISSDVAQIQEVMGEKFAGTINLKAPSEAILSICKIVSPISASVPAGVVLMKEKPGFKFTTRVQPFRLSEWDIDDKITFFMSGRSYTLREYEKMANKVFARRYSSAGCLPTKYLEEEFWHEIAYGKTETVEYACDIDGSAFSSSPTDELGKSKWNLKAILYCRADDARLCLSCDRHVHQANSVCSRHPRALLCNSCSSAPSSIFCSSDGLVLCSNCDFEAHSRDGLSAHHGRRPVEAFSGCPSAVELVSVLGFGGNQEIIKKKKENEEEDDYLLGEEGGFKWEMPEVVRLDDLIVPVSDSCCGFQAIGVPPLPKDRNLACGKNKEEILHQLRELINSESPLGNDHEELYPESEFKSLLQLNNVEQQQDNLHIDVNEVATFTETPNFEACQLQWNNNDWQEATDPVLYPYSEQSEKFPDVTTSIPDGAVNFHQIHGENLSPLTPKRALELLCPDRDSVISRYKEKRKMRRYDKLIRYESRKARADSRVRIKGRFAKANQEPKL</sequence>
<name>A0A5P1EC88_ASPOF</name>
<evidence type="ECO:0000256" key="4">
    <source>
        <dbReference type="ARBA" id="ARBA00022723"/>
    </source>
</evidence>
<dbReference type="GO" id="GO:0005524">
    <property type="term" value="F:ATP binding"/>
    <property type="evidence" value="ECO:0007669"/>
    <property type="project" value="InterPro"/>
</dbReference>
<evidence type="ECO:0000256" key="3">
    <source>
        <dbReference type="ARBA" id="ARBA00022692"/>
    </source>
</evidence>
<dbReference type="PROSITE" id="PS51017">
    <property type="entry name" value="CCT"/>
    <property type="match status" value="1"/>
</dbReference>
<evidence type="ECO:0000259" key="15">
    <source>
        <dbReference type="PROSITE" id="PS51017"/>
    </source>
</evidence>
<dbReference type="InterPro" id="IPR036640">
    <property type="entry name" value="ABC1_TM_sf"/>
</dbReference>
<keyword evidence="9" id="KW-0472">Membrane</keyword>
<accession>A0A5P1EC88</accession>
<evidence type="ECO:0000259" key="14">
    <source>
        <dbReference type="PROSITE" id="PS50929"/>
    </source>
</evidence>
<evidence type="ECO:0000256" key="7">
    <source>
        <dbReference type="ARBA" id="ARBA00022833"/>
    </source>
</evidence>
<evidence type="ECO:0000256" key="8">
    <source>
        <dbReference type="ARBA" id="ARBA00022989"/>
    </source>
</evidence>
<dbReference type="InterPro" id="IPR010402">
    <property type="entry name" value="CCT_domain"/>
</dbReference>
<keyword evidence="7" id="KW-0862">Zinc</keyword>
<organism evidence="16 17">
    <name type="scientific">Asparagus officinalis</name>
    <name type="common">Garden asparagus</name>
    <dbReference type="NCBI Taxonomy" id="4686"/>
    <lineage>
        <taxon>Eukaryota</taxon>
        <taxon>Viridiplantae</taxon>
        <taxon>Streptophyta</taxon>
        <taxon>Embryophyta</taxon>
        <taxon>Tracheophyta</taxon>
        <taxon>Spermatophyta</taxon>
        <taxon>Magnoliopsida</taxon>
        <taxon>Liliopsida</taxon>
        <taxon>Asparagales</taxon>
        <taxon>Asparagaceae</taxon>
        <taxon>Asparagoideae</taxon>
        <taxon>Asparagus</taxon>
    </lineage>
</organism>
<dbReference type="Pfam" id="PF00643">
    <property type="entry name" value="zf-B_box"/>
    <property type="match status" value="1"/>
</dbReference>
<dbReference type="CDD" id="cd19821">
    <property type="entry name" value="Bbox1_BBX-like"/>
    <property type="match status" value="2"/>
</dbReference>
<dbReference type="PROSITE" id="PS50119">
    <property type="entry name" value="ZF_BBOX"/>
    <property type="match status" value="1"/>
</dbReference>
<dbReference type="GO" id="GO:0016020">
    <property type="term" value="C:membrane"/>
    <property type="evidence" value="ECO:0007669"/>
    <property type="project" value="InterPro"/>
</dbReference>
<dbReference type="GO" id="GO:0140359">
    <property type="term" value="F:ABC-type transporter activity"/>
    <property type="evidence" value="ECO:0007669"/>
    <property type="project" value="InterPro"/>
</dbReference>
<dbReference type="PROSITE" id="PS50929">
    <property type="entry name" value="ABC_TM1F"/>
    <property type="match status" value="1"/>
</dbReference>
<comment type="subcellular location">
    <subcellularLocation>
        <location evidence="1 12">Nucleus</location>
    </subcellularLocation>
</comment>
<dbReference type="SUPFAM" id="SSF90123">
    <property type="entry name" value="ABC transporter transmembrane region"/>
    <property type="match status" value="1"/>
</dbReference>
<keyword evidence="17" id="KW-1185">Reference proteome</keyword>
<reference evidence="17" key="1">
    <citation type="journal article" date="2017" name="Nat. Commun.">
        <title>The asparagus genome sheds light on the origin and evolution of a young Y chromosome.</title>
        <authorList>
            <person name="Harkess A."/>
            <person name="Zhou J."/>
            <person name="Xu C."/>
            <person name="Bowers J.E."/>
            <person name="Van der Hulst R."/>
            <person name="Ayyampalayam S."/>
            <person name="Mercati F."/>
            <person name="Riccardi P."/>
            <person name="McKain M.R."/>
            <person name="Kakrana A."/>
            <person name="Tang H."/>
            <person name="Ray J."/>
            <person name="Groenendijk J."/>
            <person name="Arikit S."/>
            <person name="Mathioni S.M."/>
            <person name="Nakano M."/>
            <person name="Shan H."/>
            <person name="Telgmann-Rauber A."/>
            <person name="Kanno A."/>
            <person name="Yue Z."/>
            <person name="Chen H."/>
            <person name="Li W."/>
            <person name="Chen Y."/>
            <person name="Xu X."/>
            <person name="Zhang Y."/>
            <person name="Luo S."/>
            <person name="Chen H."/>
            <person name="Gao J."/>
            <person name="Mao Z."/>
            <person name="Pires J.C."/>
            <person name="Luo M."/>
            <person name="Kudrna D."/>
            <person name="Wing R.A."/>
            <person name="Meyers B.C."/>
            <person name="Yi K."/>
            <person name="Kong H."/>
            <person name="Lavrijsen P."/>
            <person name="Sunseri F."/>
            <person name="Falavigna A."/>
            <person name="Ye Y."/>
            <person name="Leebens-Mack J.H."/>
            <person name="Chen G."/>
        </authorList>
    </citation>
    <scope>NUCLEOTIDE SEQUENCE [LARGE SCALE GENOMIC DNA]</scope>
    <source>
        <strain evidence="17">cv. DH0086</strain>
    </source>
</reference>
<dbReference type="Gene3D" id="2.60.120.650">
    <property type="entry name" value="Cupin"/>
    <property type="match status" value="1"/>
</dbReference>
<feature type="domain" description="B box-type" evidence="13">
    <location>
        <begin position="225"/>
        <end position="272"/>
    </location>
</feature>
<dbReference type="GO" id="GO:0008270">
    <property type="term" value="F:zinc ion binding"/>
    <property type="evidence" value="ECO:0007669"/>
    <property type="project" value="UniProtKB-KW"/>
</dbReference>
<dbReference type="InterPro" id="IPR049808">
    <property type="entry name" value="CONSTANS-like_Bbox1"/>
</dbReference>
<dbReference type="Pfam" id="PF06203">
    <property type="entry name" value="CCT"/>
    <property type="match status" value="1"/>
</dbReference>
<evidence type="ECO:0000259" key="13">
    <source>
        <dbReference type="PROSITE" id="PS50119"/>
    </source>
</evidence>